<sequence length="287" mass="31442">MSRRRKTRRKWNKAGIAGWILLLAVVIAGGIWFVRSGKTKYTSVNDGIGEMTAKANEGVMDKGTGDELKDSLYVPRKIDKTKKLIAFSFDDGPARENTDRIVKALDKNDARATFFMLGQNANLYPELVKEVMDSGNEVAGHSWNHPQLTKIGASGVQLQMQKMNAAISKVTGADVGQLRPPYGAINDTVKANVDAPLILWSIDTLDWKTLNTNATVNTILKQAKDGDIVLMHDIHKPSVAAVEKVLPQLKAKGFEVCTVSELLEAKGIKVGKGDVVISANQINRYKK</sequence>
<feature type="domain" description="NodB homology" evidence="3">
    <location>
        <begin position="83"/>
        <end position="257"/>
    </location>
</feature>
<name>A0A6N2WH89_9FIRM</name>
<dbReference type="GO" id="GO:0016020">
    <property type="term" value="C:membrane"/>
    <property type="evidence" value="ECO:0007669"/>
    <property type="project" value="TreeGrafter"/>
</dbReference>
<proteinExistence type="predicted"/>
<dbReference type="InterPro" id="IPR011330">
    <property type="entry name" value="Glyco_hydro/deAcase_b/a-brl"/>
</dbReference>
<evidence type="ECO:0000313" key="4">
    <source>
        <dbReference type="EMBL" id="VYT41600.1"/>
    </source>
</evidence>
<dbReference type="SUPFAM" id="SSF88713">
    <property type="entry name" value="Glycoside hydrolase/deacetylase"/>
    <property type="match status" value="1"/>
</dbReference>
<dbReference type="GO" id="GO:0005975">
    <property type="term" value="P:carbohydrate metabolic process"/>
    <property type="evidence" value="ECO:0007669"/>
    <property type="project" value="InterPro"/>
</dbReference>
<evidence type="ECO:0000259" key="3">
    <source>
        <dbReference type="PROSITE" id="PS51677"/>
    </source>
</evidence>
<protein>
    <submittedName>
        <fullName evidence="4">Peptidoglycan-N-acetylglucosamine deacetylase</fullName>
        <ecNumber evidence="4">3.5.1.104</ecNumber>
    </submittedName>
</protein>
<dbReference type="RefSeq" id="WP_006568393.1">
    <property type="nucleotide sequence ID" value="NZ_CABIYM010000003.1"/>
</dbReference>
<dbReference type="PROSITE" id="PS51677">
    <property type="entry name" value="NODB"/>
    <property type="match status" value="1"/>
</dbReference>
<accession>A0A6N2WH89</accession>
<dbReference type="GO" id="GO:0046872">
    <property type="term" value="F:metal ion binding"/>
    <property type="evidence" value="ECO:0007669"/>
    <property type="project" value="UniProtKB-KW"/>
</dbReference>
<dbReference type="Pfam" id="PF01522">
    <property type="entry name" value="Polysacc_deac_1"/>
    <property type="match status" value="1"/>
</dbReference>
<dbReference type="InterPro" id="IPR050248">
    <property type="entry name" value="Polysacc_deacetylase_ArnD"/>
</dbReference>
<dbReference type="PANTHER" id="PTHR10587">
    <property type="entry name" value="GLYCOSYL TRANSFERASE-RELATED"/>
    <property type="match status" value="1"/>
</dbReference>
<dbReference type="EMBL" id="CACRSQ010000010">
    <property type="protein sequence ID" value="VYT41600.1"/>
    <property type="molecule type" value="Genomic_DNA"/>
</dbReference>
<dbReference type="Gene3D" id="3.20.20.370">
    <property type="entry name" value="Glycoside hydrolase/deacetylase"/>
    <property type="match status" value="1"/>
</dbReference>
<dbReference type="GO" id="GO:0016810">
    <property type="term" value="F:hydrolase activity, acting on carbon-nitrogen (but not peptide) bonds"/>
    <property type="evidence" value="ECO:0007669"/>
    <property type="project" value="InterPro"/>
</dbReference>
<evidence type="ECO:0000256" key="2">
    <source>
        <dbReference type="ARBA" id="ARBA00022801"/>
    </source>
</evidence>
<dbReference type="CDD" id="cd10954">
    <property type="entry name" value="CE4_CtAXE_like"/>
    <property type="match status" value="1"/>
</dbReference>
<dbReference type="EC" id="3.5.1.104" evidence="4"/>
<evidence type="ECO:0000256" key="1">
    <source>
        <dbReference type="ARBA" id="ARBA00022723"/>
    </source>
</evidence>
<gene>
    <name evidence="4" type="primary">pgdA_2</name>
    <name evidence="4" type="ORF">ACLFYP115_03375</name>
</gene>
<reference evidence="4" key="1">
    <citation type="submission" date="2019-11" db="EMBL/GenBank/DDBJ databases">
        <authorList>
            <person name="Feng L."/>
        </authorList>
    </citation>
    <scope>NUCLEOTIDE SEQUENCE</scope>
    <source>
        <strain evidence="4">AcaccaeLFYP115</strain>
    </source>
</reference>
<dbReference type="InterPro" id="IPR002509">
    <property type="entry name" value="NODB_dom"/>
</dbReference>
<dbReference type="PANTHER" id="PTHR10587:SF133">
    <property type="entry name" value="CHITIN DEACETYLASE 1-RELATED"/>
    <property type="match status" value="1"/>
</dbReference>
<organism evidence="4">
    <name type="scientific">Anaerostipes caccae</name>
    <dbReference type="NCBI Taxonomy" id="105841"/>
    <lineage>
        <taxon>Bacteria</taxon>
        <taxon>Bacillati</taxon>
        <taxon>Bacillota</taxon>
        <taxon>Clostridia</taxon>
        <taxon>Lachnospirales</taxon>
        <taxon>Lachnospiraceae</taxon>
        <taxon>Anaerostipes</taxon>
    </lineage>
</organism>
<keyword evidence="2 4" id="KW-0378">Hydrolase</keyword>
<keyword evidence="1" id="KW-0479">Metal-binding</keyword>
<dbReference type="AlphaFoldDB" id="A0A6N2WH89"/>